<dbReference type="Proteomes" id="UP000738325">
    <property type="component" value="Unassembled WGS sequence"/>
</dbReference>
<gene>
    <name evidence="1" type="ORF">BGZ99_003487</name>
</gene>
<dbReference type="AlphaFoldDB" id="A0A9P6V0D3"/>
<protein>
    <submittedName>
        <fullName evidence="1">Uncharacterized protein</fullName>
    </submittedName>
</protein>
<sequence>MGISNTSFQNLFRSLQGKCLHSLNLQYTNIEDSALEVLAWSFCRVSVSATPAGTGKHKSLPMLTSIRLGYCNKITARGIRAIVDKCSQLRELEFLSCDLVSAECFRGSLPWTCTGLERLEFTLHPTILFMETQQQLQGEQGALEHSAFLQIAPGPTLQQGKQRLALGHDDLPSSEHMAEQQEVLQKEAWKENVSEEYILYQSESVQNDYRAMFKQLKRLSCLRSLHIYNSPMLNNGTNSENIVRESMLSPSRTVVDDRTVMPRTQHHLQSAADLEITSGVESRSGSTPLSYGHFETFGSSEETVGESSNSMSIPIPGIFENSASQRPCSLAVCLHPFSIRAGLKALKRLRSLQTLTLYEQSSISFGVSEMRWIGKTFPQLTQLYLRGAIEVPKQALERLKARGSTIRVQVCSLFEDMDINQ</sequence>
<reference evidence="1" key="1">
    <citation type="journal article" date="2020" name="Fungal Divers.">
        <title>Resolving the Mortierellaceae phylogeny through synthesis of multi-gene phylogenetics and phylogenomics.</title>
        <authorList>
            <person name="Vandepol N."/>
            <person name="Liber J."/>
            <person name="Desiro A."/>
            <person name="Na H."/>
            <person name="Kennedy M."/>
            <person name="Barry K."/>
            <person name="Grigoriev I.V."/>
            <person name="Miller A.N."/>
            <person name="O'Donnell K."/>
            <person name="Stajich J.E."/>
            <person name="Bonito G."/>
        </authorList>
    </citation>
    <scope>NUCLEOTIDE SEQUENCE</scope>
    <source>
        <strain evidence="1">REB-010B</strain>
    </source>
</reference>
<dbReference type="OrthoDB" id="10258445at2759"/>
<organism evidence="1 2">
    <name type="scientific">Dissophora globulifera</name>
    <dbReference type="NCBI Taxonomy" id="979702"/>
    <lineage>
        <taxon>Eukaryota</taxon>
        <taxon>Fungi</taxon>
        <taxon>Fungi incertae sedis</taxon>
        <taxon>Mucoromycota</taxon>
        <taxon>Mortierellomycotina</taxon>
        <taxon>Mortierellomycetes</taxon>
        <taxon>Mortierellales</taxon>
        <taxon>Mortierellaceae</taxon>
        <taxon>Dissophora</taxon>
    </lineage>
</organism>
<comment type="caution">
    <text evidence="1">The sequence shown here is derived from an EMBL/GenBank/DDBJ whole genome shotgun (WGS) entry which is preliminary data.</text>
</comment>
<accession>A0A9P6V0D3</accession>
<dbReference type="EMBL" id="JAAAIP010000022">
    <property type="protein sequence ID" value="KAG0329103.1"/>
    <property type="molecule type" value="Genomic_DNA"/>
</dbReference>
<dbReference type="Gene3D" id="3.80.10.10">
    <property type="entry name" value="Ribonuclease Inhibitor"/>
    <property type="match status" value="1"/>
</dbReference>
<dbReference type="SUPFAM" id="SSF52047">
    <property type="entry name" value="RNI-like"/>
    <property type="match status" value="1"/>
</dbReference>
<dbReference type="Pfam" id="PF13516">
    <property type="entry name" value="LRR_6"/>
    <property type="match status" value="2"/>
</dbReference>
<evidence type="ECO:0000313" key="1">
    <source>
        <dbReference type="EMBL" id="KAG0329103.1"/>
    </source>
</evidence>
<dbReference type="InterPro" id="IPR001611">
    <property type="entry name" value="Leu-rich_rpt"/>
</dbReference>
<name>A0A9P6V0D3_9FUNG</name>
<keyword evidence="2" id="KW-1185">Reference proteome</keyword>
<proteinExistence type="predicted"/>
<evidence type="ECO:0000313" key="2">
    <source>
        <dbReference type="Proteomes" id="UP000738325"/>
    </source>
</evidence>
<dbReference type="InterPro" id="IPR032675">
    <property type="entry name" value="LRR_dom_sf"/>
</dbReference>